<evidence type="ECO:0000313" key="2">
    <source>
        <dbReference type="EMBL" id="PLR18815.1"/>
    </source>
</evidence>
<name>A0A2N5CYE5_9CAUL</name>
<keyword evidence="1" id="KW-0472">Membrane</keyword>
<evidence type="ECO:0000256" key="1">
    <source>
        <dbReference type="SAM" id="Phobius"/>
    </source>
</evidence>
<keyword evidence="3" id="KW-1185">Reference proteome</keyword>
<dbReference type="Proteomes" id="UP000234479">
    <property type="component" value="Unassembled WGS sequence"/>
</dbReference>
<protein>
    <recommendedName>
        <fullName evidence="4">OmpA-like domain-containing protein</fullName>
    </recommendedName>
</protein>
<dbReference type="AlphaFoldDB" id="A0A2N5CYE5"/>
<evidence type="ECO:0008006" key="4">
    <source>
        <dbReference type="Google" id="ProtNLM"/>
    </source>
</evidence>
<organism evidence="2 3">
    <name type="scientific">Caulobacter zeae</name>
    <dbReference type="NCBI Taxonomy" id="2055137"/>
    <lineage>
        <taxon>Bacteria</taxon>
        <taxon>Pseudomonadati</taxon>
        <taxon>Pseudomonadota</taxon>
        <taxon>Alphaproteobacteria</taxon>
        <taxon>Caulobacterales</taxon>
        <taxon>Caulobacteraceae</taxon>
        <taxon>Caulobacter</taxon>
    </lineage>
</organism>
<dbReference type="EMBL" id="PJRS01000049">
    <property type="protein sequence ID" value="PLR18815.1"/>
    <property type="molecule type" value="Genomic_DNA"/>
</dbReference>
<comment type="caution">
    <text evidence="2">The sequence shown here is derived from an EMBL/GenBank/DDBJ whole genome shotgun (WGS) entry which is preliminary data.</text>
</comment>
<accession>A0A2N5CYE5</accession>
<dbReference type="RefSeq" id="WP_101720527.1">
    <property type="nucleotide sequence ID" value="NZ_PJRS01000049.1"/>
</dbReference>
<reference evidence="2 3" key="1">
    <citation type="submission" date="2017-12" db="EMBL/GenBank/DDBJ databases">
        <title>The genome sequence of Caulobacter sp. 410.</title>
        <authorList>
            <person name="Gao J."/>
            <person name="Mao X."/>
            <person name="Sun J."/>
        </authorList>
    </citation>
    <scope>NUCLEOTIDE SEQUENCE [LARGE SCALE GENOMIC DNA]</scope>
    <source>
        <strain evidence="2 3">410</strain>
    </source>
</reference>
<sequence length="294" mass="31040">MAALGRARRRRTPDLEEGESYYVSMTDMMVGVIFIFIIMLSYFALQFRQSTQALTEAKHPETAALLQTATALTPRDVTVEIDEKARVLCVPETVIGGAGQDRRCFSFGPPTKTTRKSAAAGEAQSTLMHFLDADLRDAGAPLAGDTAGGTLYFRADQLFEPNSATLSAGGRKIADDVAASLAKRLPCLSYGGPTTSTCPEGEAKLALVNVVSQTSIDAFTPEGQNAAALALKRSAAFHQALTGAQPVLGVLRSTPADQPGSQPLLRVASLGQSQEGASRGGDDQTVSIQFQMAQ</sequence>
<feature type="transmembrane region" description="Helical" evidence="1">
    <location>
        <begin position="21"/>
        <end position="45"/>
    </location>
</feature>
<keyword evidence="1" id="KW-1133">Transmembrane helix</keyword>
<dbReference type="OrthoDB" id="5525824at2"/>
<keyword evidence="1" id="KW-0812">Transmembrane</keyword>
<evidence type="ECO:0000313" key="3">
    <source>
        <dbReference type="Proteomes" id="UP000234479"/>
    </source>
</evidence>
<gene>
    <name evidence="2" type="ORF">SGCZBJ_24570</name>
</gene>
<proteinExistence type="predicted"/>